<keyword evidence="2" id="KW-1185">Reference proteome</keyword>
<protein>
    <submittedName>
        <fullName evidence="1">Uncharacterized protein</fullName>
    </submittedName>
</protein>
<dbReference type="Proteomes" id="UP000256779">
    <property type="component" value="Unassembled WGS sequence"/>
</dbReference>
<evidence type="ECO:0000313" key="2">
    <source>
        <dbReference type="Proteomes" id="UP000256779"/>
    </source>
</evidence>
<gene>
    <name evidence="1" type="ORF">C7460_13529</name>
</gene>
<accession>A0A3D9KX34</accession>
<sequence length="218" mass="24141">MKNNTIDAKLLSAQVALENALHNETIKTSLGEYGYDEPKLNEGLTLFNDAYTKHLDQKKEYGDQYAATDALDTAMDHANALYIRHVKIARIALRTDRGASATLELDGRRKQTYSGWLKQARLFYANALASTQILSALAHFGITTEKLEEGQAAVAQVETSLVQQLREKGEAQNATEARDEALDALMDWVADFIAIARIALEHKPQLLENLGIIQPSEA</sequence>
<evidence type="ECO:0000313" key="1">
    <source>
        <dbReference type="EMBL" id="RED91912.1"/>
    </source>
</evidence>
<proteinExistence type="predicted"/>
<name>A0A3D9KX34_MARFU</name>
<dbReference type="EMBL" id="QREG01000035">
    <property type="protein sequence ID" value="RED91912.1"/>
    <property type="molecule type" value="Genomic_DNA"/>
</dbReference>
<dbReference type="AlphaFoldDB" id="A0A3D9KX34"/>
<dbReference type="OrthoDB" id="954443at2"/>
<reference evidence="1 2" key="1">
    <citation type="submission" date="2018-07" db="EMBL/GenBank/DDBJ databases">
        <title>Genomic Encyclopedia of Type Strains, Phase IV (KMG-IV): sequencing the most valuable type-strain genomes for metagenomic binning, comparative biology and taxonomic classification.</title>
        <authorList>
            <person name="Goeker M."/>
        </authorList>
    </citation>
    <scope>NUCLEOTIDE SEQUENCE [LARGE SCALE GENOMIC DNA]</scope>
    <source>
        <strain evidence="1 2">DSM 4134</strain>
    </source>
</reference>
<comment type="caution">
    <text evidence="1">The sequence shown here is derived from an EMBL/GenBank/DDBJ whole genome shotgun (WGS) entry which is preliminary data.</text>
</comment>
<dbReference type="RefSeq" id="WP_115870419.1">
    <property type="nucleotide sequence ID" value="NZ_QREG01000035.1"/>
</dbReference>
<organism evidence="1 2">
    <name type="scientific">Marinoscillum furvescens DSM 4134</name>
    <dbReference type="NCBI Taxonomy" id="1122208"/>
    <lineage>
        <taxon>Bacteria</taxon>
        <taxon>Pseudomonadati</taxon>
        <taxon>Bacteroidota</taxon>
        <taxon>Cytophagia</taxon>
        <taxon>Cytophagales</taxon>
        <taxon>Reichenbachiellaceae</taxon>
        <taxon>Marinoscillum</taxon>
    </lineage>
</organism>